<reference evidence="2" key="2">
    <citation type="journal article" date="2022" name="BMC Genomics">
        <title>Comparative genome analysis of mycobacteria focusing on tRNA and non-coding RNA.</title>
        <authorList>
            <person name="Behra P.R.K."/>
            <person name="Pettersson B.M.F."/>
            <person name="Ramesh M."/>
            <person name="Das S."/>
            <person name="Dasgupta S."/>
            <person name="Kirsebom L.A."/>
        </authorList>
    </citation>
    <scope>NUCLEOTIDE SEQUENCE</scope>
    <source>
        <strain evidence="2">DSM 44242</strain>
    </source>
</reference>
<dbReference type="RefSeq" id="WP_081814231.1">
    <property type="nucleotide sequence ID" value="NZ_JACKVC010000010.1"/>
</dbReference>
<evidence type="ECO:0000259" key="1">
    <source>
        <dbReference type="PROSITE" id="PS50878"/>
    </source>
</evidence>
<evidence type="ECO:0000313" key="3">
    <source>
        <dbReference type="Proteomes" id="UP001141659"/>
    </source>
</evidence>
<dbReference type="InterPro" id="IPR000477">
    <property type="entry name" value="RT_dom"/>
</dbReference>
<dbReference type="Pfam" id="PF00078">
    <property type="entry name" value="RVT_1"/>
    <property type="match status" value="1"/>
</dbReference>
<dbReference type="PANTHER" id="PTHR34047">
    <property type="entry name" value="NUCLEAR INTRON MATURASE 1, MITOCHONDRIAL-RELATED"/>
    <property type="match status" value="1"/>
</dbReference>
<protein>
    <recommendedName>
        <fullName evidence="1">Reverse transcriptase domain-containing protein</fullName>
    </recommendedName>
</protein>
<dbReference type="PROSITE" id="PS50878">
    <property type="entry name" value="RT_POL"/>
    <property type="match status" value="1"/>
</dbReference>
<name>A0AAW5SZ16_9MYCO</name>
<reference evidence="2" key="1">
    <citation type="submission" date="2020-07" db="EMBL/GenBank/DDBJ databases">
        <authorList>
            <person name="Pettersson B.M.F."/>
            <person name="Behra P.R.K."/>
            <person name="Ramesh M."/>
            <person name="Das S."/>
            <person name="Dasgupta S."/>
            <person name="Kirsebom L.A."/>
        </authorList>
    </citation>
    <scope>NUCLEOTIDE SEQUENCE</scope>
    <source>
        <strain evidence="2">DSM 44242</strain>
    </source>
</reference>
<feature type="domain" description="Reverse transcriptase" evidence="1">
    <location>
        <begin position="75"/>
        <end position="323"/>
    </location>
</feature>
<sequence length="510" mass="57742">MWWKLQEAIESAATRRIRNHERYAKWVFDENVRRARRCVGEPARLHVQRPPLWDISPGFDPYRVRARAAKIAHSISASLKRGTYAPFAPAQFELEKPGGGTRTVTSFQIADEVISYRLLQSLSRKNLSRMSARAFAYRSGLSPHDALSYAQHELKDKHRIFIAEYDFTKYFDRINHQYLYDSMNDLGIVKTPLEDQLIHAFLDTPIPHLVRSGTGQLQYSGHVGLAQGTSVSLFLANIAATKLDRALERLGVGFVRYADDTLIWSPDYSRICMAAELLHEAAEQIGTPINAAKSPGIRLLVRHGEARTELASTTSVDYLGHSVGLGTVRMRDSAVDRIKTKIGNLIYNNLLREIMAGRQSADRITRNDRDYITCISQVRRYIYGPLSENQIYRFMQGSIPFMSFEGVMAFFPLVDDGQQLSALDGWLSNEIWLALRRRRSLLVEQGLPTPNPHGLSRRELIGFTTVSLSTGQTIDLRIPSFMRIARVVRNATQTYGFGVVPGANKLYTYD</sequence>
<accession>A0AAW5SZ16</accession>
<dbReference type="Proteomes" id="UP001141659">
    <property type="component" value="Unassembled WGS sequence"/>
</dbReference>
<dbReference type="SUPFAM" id="SSF56672">
    <property type="entry name" value="DNA/RNA polymerases"/>
    <property type="match status" value="1"/>
</dbReference>
<dbReference type="AlphaFoldDB" id="A0AAW5SZ16"/>
<proteinExistence type="predicted"/>
<dbReference type="EMBL" id="JACKVC010000010">
    <property type="protein sequence ID" value="MCV7387805.1"/>
    <property type="molecule type" value="Genomic_DNA"/>
</dbReference>
<dbReference type="PANTHER" id="PTHR34047:SF8">
    <property type="entry name" value="PROTEIN YKFC"/>
    <property type="match status" value="1"/>
</dbReference>
<organism evidence="2 3">
    <name type="scientific">Mycolicibacterium porcinum</name>
    <dbReference type="NCBI Taxonomy" id="39693"/>
    <lineage>
        <taxon>Bacteria</taxon>
        <taxon>Bacillati</taxon>
        <taxon>Actinomycetota</taxon>
        <taxon>Actinomycetes</taxon>
        <taxon>Mycobacteriales</taxon>
        <taxon>Mycobacteriaceae</taxon>
        <taxon>Mycolicibacterium</taxon>
    </lineage>
</organism>
<evidence type="ECO:0000313" key="2">
    <source>
        <dbReference type="EMBL" id="MCV7387805.1"/>
    </source>
</evidence>
<dbReference type="InterPro" id="IPR051083">
    <property type="entry name" value="GrpII_Intron_Splice-Mob/Def"/>
</dbReference>
<gene>
    <name evidence="2" type="ORF">H5P34_07065</name>
</gene>
<dbReference type="InterPro" id="IPR043502">
    <property type="entry name" value="DNA/RNA_pol_sf"/>
</dbReference>
<comment type="caution">
    <text evidence="2">The sequence shown here is derived from an EMBL/GenBank/DDBJ whole genome shotgun (WGS) entry which is preliminary data.</text>
</comment>